<gene>
    <name evidence="5" type="ORF">IAG44_41405</name>
</gene>
<dbReference type="PROSITE" id="PS50043">
    <property type="entry name" value="HTH_LUXR_2"/>
    <property type="match status" value="1"/>
</dbReference>
<dbReference type="InterPro" id="IPR000792">
    <property type="entry name" value="Tscrpt_reg_LuxR_C"/>
</dbReference>
<keyword evidence="2" id="KW-0238">DNA-binding</keyword>
<keyword evidence="3" id="KW-0804">Transcription</keyword>
<evidence type="ECO:0000313" key="5">
    <source>
        <dbReference type="EMBL" id="QNP75231.1"/>
    </source>
</evidence>
<evidence type="ECO:0000256" key="1">
    <source>
        <dbReference type="ARBA" id="ARBA00023015"/>
    </source>
</evidence>
<dbReference type="InterPro" id="IPR016032">
    <property type="entry name" value="Sig_transdc_resp-reg_C-effctor"/>
</dbReference>
<dbReference type="GO" id="GO:0003677">
    <property type="term" value="F:DNA binding"/>
    <property type="evidence" value="ECO:0007669"/>
    <property type="project" value="UniProtKB-KW"/>
</dbReference>
<evidence type="ECO:0000313" key="6">
    <source>
        <dbReference type="Proteomes" id="UP000516052"/>
    </source>
</evidence>
<dbReference type="SMART" id="SM00421">
    <property type="entry name" value="HTH_LUXR"/>
    <property type="match status" value="1"/>
</dbReference>
<reference evidence="5 6" key="1">
    <citation type="submission" date="2020-08" db="EMBL/GenBank/DDBJ databases">
        <title>A novel species.</title>
        <authorList>
            <person name="Gao J."/>
        </authorList>
    </citation>
    <scope>NUCLEOTIDE SEQUENCE [LARGE SCALE GENOMIC DNA]</scope>
    <source>
        <strain evidence="5 6">CRXT-G-22</strain>
    </source>
</reference>
<name>A0A7H0IR15_9ACTN</name>
<dbReference type="Pfam" id="PF00196">
    <property type="entry name" value="GerE"/>
    <property type="match status" value="1"/>
</dbReference>
<dbReference type="SUPFAM" id="SSF46894">
    <property type="entry name" value="C-terminal effector domain of the bipartite response regulators"/>
    <property type="match status" value="1"/>
</dbReference>
<dbReference type="PANTHER" id="PTHR44688:SF16">
    <property type="entry name" value="DNA-BINDING TRANSCRIPTIONAL ACTIVATOR DEVR_DOSR"/>
    <property type="match status" value="1"/>
</dbReference>
<accession>A0A7H0IR15</accession>
<dbReference type="KEGG" id="sroi:IAG44_41405"/>
<dbReference type="PRINTS" id="PR00038">
    <property type="entry name" value="HTHLUXR"/>
</dbReference>
<dbReference type="Proteomes" id="UP000516052">
    <property type="component" value="Chromosome"/>
</dbReference>
<dbReference type="EMBL" id="CP060828">
    <property type="protein sequence ID" value="QNP75231.1"/>
    <property type="molecule type" value="Genomic_DNA"/>
</dbReference>
<dbReference type="RefSeq" id="WP_187752152.1">
    <property type="nucleotide sequence ID" value="NZ_CP060828.1"/>
</dbReference>
<evidence type="ECO:0000256" key="2">
    <source>
        <dbReference type="ARBA" id="ARBA00023125"/>
    </source>
</evidence>
<proteinExistence type="predicted"/>
<organism evidence="5 6">
    <name type="scientific">Streptomyces roseirectus</name>
    <dbReference type="NCBI Taxonomy" id="2768066"/>
    <lineage>
        <taxon>Bacteria</taxon>
        <taxon>Bacillati</taxon>
        <taxon>Actinomycetota</taxon>
        <taxon>Actinomycetes</taxon>
        <taxon>Kitasatosporales</taxon>
        <taxon>Streptomycetaceae</taxon>
        <taxon>Streptomyces</taxon>
    </lineage>
</organism>
<keyword evidence="1" id="KW-0805">Transcription regulation</keyword>
<dbReference type="Gene3D" id="1.10.10.10">
    <property type="entry name" value="Winged helix-like DNA-binding domain superfamily/Winged helix DNA-binding domain"/>
    <property type="match status" value="1"/>
</dbReference>
<evidence type="ECO:0000259" key="4">
    <source>
        <dbReference type="PROSITE" id="PS50043"/>
    </source>
</evidence>
<protein>
    <submittedName>
        <fullName evidence="5">Helix-turn-helix transcriptional regulator</fullName>
    </submittedName>
</protein>
<dbReference type="CDD" id="cd06170">
    <property type="entry name" value="LuxR_C_like"/>
    <property type="match status" value="1"/>
</dbReference>
<sequence length="427" mass="46368">MDKRSVTGLRATTRECGTDTYVPGMFLSGDGDAALPPDELCLALDNLDFANRGVERVMVTEQAERLLDSAEPHVNPHRTWLAILSLLYAGDLASADAQCERLARDPAWAGSVRCQELLMLLRARSSLLAGRARRARNVLKAVLNRRPSASPACLAVAWLVEALVHLGELKCAHQVLLERELAGPLAPDLPDRAQILAARGALHMAGGHFQHAVDDYLACGSVLDTSSVANPAVIPWRSKAVFGALGARRYDLALALAEEELIAARRWGAPRGIGLALHAVGVARRDDTSVALLEEAVELLALARARTELMQALHDLGMMQARRQDVTAARRRLDEAAVVASECGNTFWQERIGLALERLGAPDNASTLTRQEEKIAYLARAGYSNRCIAEMNFLTVRTVEFHLSSVYRKLSISGRRELVAVLSPAAS</sequence>
<evidence type="ECO:0000256" key="3">
    <source>
        <dbReference type="ARBA" id="ARBA00023163"/>
    </source>
</evidence>
<dbReference type="GO" id="GO:0006355">
    <property type="term" value="P:regulation of DNA-templated transcription"/>
    <property type="evidence" value="ECO:0007669"/>
    <property type="project" value="InterPro"/>
</dbReference>
<keyword evidence="6" id="KW-1185">Reference proteome</keyword>
<dbReference type="PANTHER" id="PTHR44688">
    <property type="entry name" value="DNA-BINDING TRANSCRIPTIONAL ACTIVATOR DEVR_DOSR"/>
    <property type="match status" value="1"/>
</dbReference>
<dbReference type="InterPro" id="IPR036388">
    <property type="entry name" value="WH-like_DNA-bd_sf"/>
</dbReference>
<dbReference type="AlphaFoldDB" id="A0A7H0IR15"/>
<feature type="domain" description="HTH luxR-type" evidence="4">
    <location>
        <begin position="361"/>
        <end position="426"/>
    </location>
</feature>